<dbReference type="CDD" id="cd00067">
    <property type="entry name" value="GAL4"/>
    <property type="match status" value="1"/>
</dbReference>
<accession>A0A9Q8L970</accession>
<feature type="compositionally biased region" description="Basic and acidic residues" evidence="3">
    <location>
        <begin position="601"/>
        <end position="622"/>
    </location>
</feature>
<feature type="region of interest" description="Disordered" evidence="3">
    <location>
        <begin position="678"/>
        <end position="698"/>
    </location>
</feature>
<dbReference type="SUPFAM" id="SSF57701">
    <property type="entry name" value="Zn2/Cys6 DNA-binding domain"/>
    <property type="match status" value="1"/>
</dbReference>
<feature type="domain" description="Zn(2)-C6 fungal-type" evidence="4">
    <location>
        <begin position="451"/>
        <end position="479"/>
    </location>
</feature>
<reference evidence="5" key="1">
    <citation type="submission" date="2021-12" db="EMBL/GenBank/DDBJ databases">
        <authorList>
            <person name="Zaccaron A."/>
            <person name="Stergiopoulos I."/>
        </authorList>
    </citation>
    <scope>NUCLEOTIDE SEQUENCE</scope>
    <source>
        <strain evidence="5">Race5_Kim</strain>
    </source>
</reference>
<dbReference type="PROSITE" id="PS00463">
    <property type="entry name" value="ZN2_CY6_FUNGAL_1"/>
    <property type="match status" value="1"/>
</dbReference>
<dbReference type="GO" id="GO:0008270">
    <property type="term" value="F:zinc ion binding"/>
    <property type="evidence" value="ECO:0007669"/>
    <property type="project" value="InterPro"/>
</dbReference>
<dbReference type="OrthoDB" id="5422841at2759"/>
<feature type="compositionally biased region" description="Basic and acidic residues" evidence="3">
    <location>
        <begin position="632"/>
        <end position="646"/>
    </location>
</feature>
<dbReference type="OMA" id="PLERPHE"/>
<evidence type="ECO:0000256" key="3">
    <source>
        <dbReference type="SAM" id="MobiDB-lite"/>
    </source>
</evidence>
<keyword evidence="1" id="KW-0539">Nucleus</keyword>
<evidence type="ECO:0000256" key="2">
    <source>
        <dbReference type="SAM" id="Coils"/>
    </source>
</evidence>
<dbReference type="KEGG" id="ffu:CLAFUR5_03433"/>
<feature type="region of interest" description="Disordered" evidence="3">
    <location>
        <begin position="502"/>
        <end position="545"/>
    </location>
</feature>
<dbReference type="GeneID" id="71983311"/>
<feature type="compositionally biased region" description="Polar residues" evidence="3">
    <location>
        <begin position="680"/>
        <end position="698"/>
    </location>
</feature>
<dbReference type="RefSeq" id="XP_047757539.1">
    <property type="nucleotide sequence ID" value="XM_047902581.1"/>
</dbReference>
<sequence>MELTGSAMDSSKRKRSPSMGSNSGPGAGAGAGADAAPAPKSAKTGHQLSINYLARQSHDDLPLINKEDTLPNLLHLLSAYSNILDRHESLASNLGARPLGPILIKRFERCFETPPKVVATHQKHSSSNLEDASQITWLDVIEFARSHPSQFTLSTFSEGKRVCQFYYPQRQLRVQISEEDFLFINSGRCQELIPPLPIWEDEEKEVGTCDVLEAKLKELTNAADMVAARTRQLSHRLKGRRAAILERRAEGGSGTPAKANAVQTTTAPPTSGSNFVAVNTSNGPQASDTVRPEPVQPSLGSSAAVRNELLQHFESLPHNQGSGRPQARHHSVVEQLAPRASEVTINHHDGIDSNASSLSPVPPNAFSNDIMPYTAGDSTVHSRTQSVSHVTTLGHRPSSSIGAHMYNGTHAPLKHNFSRPLPPALESSQPFRPLCQAHMDGLPRGQRVLPPCDRCRRLRMDCVKNLTSCAGCTRKHARCHWRDVSRDELGALDHVMDSAYPPSMGYSPSRDSAQGNGYLNGDSDAARSESGENRNDDSDEDDSNPLEDLEALDAKEEQEMQIREDEEGLANARQLARQGWEDGQDGDVGLAGDETQIAKPAENRVPDSTLRDRHDDRVEHVQDTLSLSAKRPSYDPVHDESHKGRSESVFAEPGDAAEPLIVAGAELNGHSSDHAGGFQAVNNNAGDGVTLSSGWRAV</sequence>
<organism evidence="5 6">
    <name type="scientific">Passalora fulva</name>
    <name type="common">Tomato leaf mold</name>
    <name type="synonym">Cladosporium fulvum</name>
    <dbReference type="NCBI Taxonomy" id="5499"/>
    <lineage>
        <taxon>Eukaryota</taxon>
        <taxon>Fungi</taxon>
        <taxon>Dikarya</taxon>
        <taxon>Ascomycota</taxon>
        <taxon>Pezizomycotina</taxon>
        <taxon>Dothideomycetes</taxon>
        <taxon>Dothideomycetidae</taxon>
        <taxon>Mycosphaerellales</taxon>
        <taxon>Mycosphaerellaceae</taxon>
        <taxon>Fulvia</taxon>
    </lineage>
</organism>
<feature type="compositionally biased region" description="Basic and acidic residues" evidence="3">
    <location>
        <begin position="524"/>
        <end position="536"/>
    </location>
</feature>
<name>A0A9Q8L970_PASFU</name>
<feature type="region of interest" description="Disordered" evidence="3">
    <location>
        <begin position="249"/>
        <end position="274"/>
    </location>
</feature>
<evidence type="ECO:0000259" key="4">
    <source>
        <dbReference type="PROSITE" id="PS00463"/>
    </source>
</evidence>
<feature type="region of interest" description="Disordered" evidence="3">
    <location>
        <begin position="581"/>
        <end position="652"/>
    </location>
</feature>
<reference evidence="5" key="2">
    <citation type="journal article" date="2022" name="Microb. Genom.">
        <title>A chromosome-scale genome assembly of the tomato pathogen Cladosporium fulvum reveals a compartmentalized genome architecture and the presence of a dispensable chromosome.</title>
        <authorList>
            <person name="Zaccaron A.Z."/>
            <person name="Chen L.H."/>
            <person name="Samaras A."/>
            <person name="Stergiopoulos I."/>
        </authorList>
    </citation>
    <scope>NUCLEOTIDE SEQUENCE</scope>
    <source>
        <strain evidence="5">Race5_Kim</strain>
    </source>
</reference>
<dbReference type="GO" id="GO:0000981">
    <property type="term" value="F:DNA-binding transcription factor activity, RNA polymerase II-specific"/>
    <property type="evidence" value="ECO:0007669"/>
    <property type="project" value="InterPro"/>
</dbReference>
<dbReference type="EMBL" id="CP090164">
    <property type="protein sequence ID" value="UJO13173.1"/>
    <property type="molecule type" value="Genomic_DNA"/>
</dbReference>
<gene>
    <name evidence="5" type="ORF">CLAFUR5_03433</name>
</gene>
<keyword evidence="6" id="KW-1185">Reference proteome</keyword>
<protein>
    <recommendedName>
        <fullName evidence="4">Zn(2)-C6 fungal-type domain-containing protein</fullName>
    </recommendedName>
</protein>
<feature type="compositionally biased region" description="Polar residues" evidence="3">
    <location>
        <begin position="261"/>
        <end position="274"/>
    </location>
</feature>
<dbReference type="InterPro" id="IPR036864">
    <property type="entry name" value="Zn2-C6_fun-type_DNA-bd_sf"/>
</dbReference>
<evidence type="ECO:0000256" key="1">
    <source>
        <dbReference type="ARBA" id="ARBA00023242"/>
    </source>
</evidence>
<evidence type="ECO:0000313" key="5">
    <source>
        <dbReference type="EMBL" id="UJO13173.1"/>
    </source>
</evidence>
<evidence type="ECO:0000313" key="6">
    <source>
        <dbReference type="Proteomes" id="UP000756132"/>
    </source>
</evidence>
<dbReference type="Proteomes" id="UP000756132">
    <property type="component" value="Chromosome 2"/>
</dbReference>
<proteinExistence type="predicted"/>
<feature type="coiled-coil region" evidence="2">
    <location>
        <begin position="546"/>
        <end position="575"/>
    </location>
</feature>
<dbReference type="AlphaFoldDB" id="A0A9Q8L970"/>
<feature type="region of interest" description="Disordered" evidence="3">
    <location>
        <begin position="1"/>
        <end position="42"/>
    </location>
</feature>
<keyword evidence="2" id="KW-0175">Coiled coil</keyword>
<dbReference type="InterPro" id="IPR001138">
    <property type="entry name" value="Zn2Cys6_DnaBD"/>
</dbReference>
<feature type="compositionally biased region" description="Low complexity" evidence="3">
    <location>
        <begin position="32"/>
        <end position="42"/>
    </location>
</feature>